<name>A0A8H8TTM6_9BASI</name>
<accession>A0A8H8TTM6</accession>
<dbReference type="Proteomes" id="UP000658997">
    <property type="component" value="Unassembled WGS sequence"/>
</dbReference>
<evidence type="ECO:0000313" key="3">
    <source>
        <dbReference type="Proteomes" id="UP000658997"/>
    </source>
</evidence>
<dbReference type="EMBL" id="ULHB01000052">
    <property type="protein sequence ID" value="SYW79346.1"/>
    <property type="molecule type" value="Genomic_DNA"/>
</dbReference>
<feature type="compositionally biased region" description="Basic and acidic residues" evidence="1">
    <location>
        <begin position="77"/>
        <end position="90"/>
    </location>
</feature>
<feature type="compositionally biased region" description="Polar residues" evidence="1">
    <location>
        <begin position="52"/>
        <end position="70"/>
    </location>
</feature>
<proteinExistence type="predicted"/>
<comment type="caution">
    <text evidence="2">The sequence shown here is derived from an EMBL/GenBank/DDBJ whole genome shotgun (WGS) entry which is preliminary data.</text>
</comment>
<reference evidence="2" key="1">
    <citation type="submission" date="2018-08" db="EMBL/GenBank/DDBJ databases">
        <authorList>
            <person name="Guldener U."/>
        </authorList>
    </citation>
    <scope>NUCLEOTIDE SEQUENCE</scope>
    <source>
        <strain evidence="2">UB2</strain>
    </source>
</reference>
<keyword evidence="3" id="KW-1185">Reference proteome</keyword>
<protein>
    <submittedName>
        <fullName evidence="2">Uncharacterized protein</fullName>
    </submittedName>
</protein>
<dbReference type="AlphaFoldDB" id="A0A8H8TTM6"/>
<feature type="region of interest" description="Disordered" evidence="1">
    <location>
        <begin position="31"/>
        <end position="117"/>
    </location>
</feature>
<feature type="compositionally biased region" description="Basic and acidic residues" evidence="1">
    <location>
        <begin position="99"/>
        <end position="117"/>
    </location>
</feature>
<evidence type="ECO:0000313" key="2">
    <source>
        <dbReference type="EMBL" id="SYW79346.1"/>
    </source>
</evidence>
<sequence length="117" mass="12985">MVSHAYRKPSNKRSDTIMSAIISNGCAPQRLLAPGSCMSSPSDGKKMKRTDTNPGKNNTELHRTTSSYQGSVADGMRYSDRTANAERDRLTASQLHKSKTLEERIKQAERENKTRVG</sequence>
<evidence type="ECO:0000256" key="1">
    <source>
        <dbReference type="SAM" id="MobiDB-lite"/>
    </source>
</evidence>
<organism evidence="2 3">
    <name type="scientific">Ustilago bromivora</name>
    <dbReference type="NCBI Taxonomy" id="307758"/>
    <lineage>
        <taxon>Eukaryota</taxon>
        <taxon>Fungi</taxon>
        <taxon>Dikarya</taxon>
        <taxon>Basidiomycota</taxon>
        <taxon>Ustilaginomycotina</taxon>
        <taxon>Ustilaginomycetes</taxon>
        <taxon>Ustilaginales</taxon>
        <taxon>Ustilaginaceae</taxon>
        <taxon>Ustilago</taxon>
    </lineage>
</organism>
<gene>
    <name evidence="2" type="ORF">UBRO2_03030</name>
</gene>